<dbReference type="EMBL" id="CP039628">
    <property type="protein sequence ID" value="QLI60524.1"/>
    <property type="molecule type" value="Genomic_DNA"/>
</dbReference>
<organism evidence="2 3">
    <name type="scientific">Aeromonas caviae</name>
    <name type="common">Aeromonas punctata</name>
    <dbReference type="NCBI Taxonomy" id="648"/>
    <lineage>
        <taxon>Bacteria</taxon>
        <taxon>Pseudomonadati</taxon>
        <taxon>Pseudomonadota</taxon>
        <taxon>Gammaproteobacteria</taxon>
        <taxon>Aeromonadales</taxon>
        <taxon>Aeromonadaceae</taxon>
        <taxon>Aeromonas</taxon>
    </lineage>
</organism>
<dbReference type="Pfam" id="PF04014">
    <property type="entry name" value="MazE_antitoxin"/>
    <property type="match status" value="1"/>
</dbReference>
<evidence type="ECO:0000259" key="1">
    <source>
        <dbReference type="SMART" id="SM00966"/>
    </source>
</evidence>
<dbReference type="SUPFAM" id="SSF89447">
    <property type="entry name" value="AbrB/MazE/MraZ-like"/>
    <property type="match status" value="1"/>
</dbReference>
<dbReference type="Proteomes" id="UP000266778">
    <property type="component" value="Plasmid pAeca2"/>
</dbReference>
<dbReference type="InterPro" id="IPR037914">
    <property type="entry name" value="SpoVT-AbrB_sf"/>
</dbReference>
<evidence type="ECO:0000313" key="2">
    <source>
        <dbReference type="EMBL" id="QLI60524.1"/>
    </source>
</evidence>
<reference evidence="2 3" key="1">
    <citation type="submission" date="2019-04" db="EMBL/GenBank/DDBJ databases">
        <title>Novel transposon Tn6433 variants accelerate the dissemination of tet(E) in Aeromonas under oxytetracycline stresses.</title>
        <authorList>
            <person name="Shi Y."/>
            <person name="Tian Z."/>
            <person name="Zhang Y."/>
            <person name="Zhang H."/>
            <person name="Yang M."/>
        </authorList>
    </citation>
    <scope>NUCLEOTIDE SEQUENCE [LARGE SCALE GENOMIC DNA]</scope>
    <source>
        <strain evidence="2 3">T25-39</strain>
        <plasmid evidence="3">paeca2</plasmid>
    </source>
</reference>
<dbReference type="PANTHER" id="PTHR40516">
    <property type="entry name" value="ANTITOXIN CHPS-RELATED"/>
    <property type="match status" value="1"/>
</dbReference>
<feature type="domain" description="SpoVT-AbrB" evidence="1">
    <location>
        <begin position="6"/>
        <end position="51"/>
    </location>
</feature>
<dbReference type="InterPro" id="IPR007159">
    <property type="entry name" value="SpoVT-AbrB_dom"/>
</dbReference>
<dbReference type="PANTHER" id="PTHR40516:SF1">
    <property type="entry name" value="ANTITOXIN CHPS-RELATED"/>
    <property type="match status" value="1"/>
</dbReference>
<sequence>MKTALRAIGNSKGAVIPASLLRELNLNVGDQLNARAVDGALILTPSRKPKYTLAELLAQCDASAPMPVGLADWDSMEPVGNEI</sequence>
<evidence type="ECO:0000313" key="3">
    <source>
        <dbReference type="Proteomes" id="UP000266778"/>
    </source>
</evidence>
<dbReference type="GO" id="GO:0003677">
    <property type="term" value="F:DNA binding"/>
    <property type="evidence" value="ECO:0007669"/>
    <property type="project" value="UniProtKB-KW"/>
</dbReference>
<dbReference type="AlphaFoldDB" id="A0A7D5UKR5"/>
<accession>A0A7D5UKR5</accession>
<dbReference type="GO" id="GO:0097351">
    <property type="term" value="F:toxin sequestering activity"/>
    <property type="evidence" value="ECO:0007669"/>
    <property type="project" value="InterPro"/>
</dbReference>
<proteinExistence type="predicted"/>
<dbReference type="SMART" id="SM00966">
    <property type="entry name" value="SpoVT_AbrB"/>
    <property type="match status" value="1"/>
</dbReference>
<name>A0A7D5UKR5_AERCA</name>
<dbReference type="InterPro" id="IPR039052">
    <property type="entry name" value="Antitox_PemI-like"/>
</dbReference>
<protein>
    <submittedName>
        <fullName evidence="2">AbrB/MazE/SpoVT family DNA-binding domain-containing protein</fullName>
    </submittedName>
</protein>
<keyword evidence="2" id="KW-0614">Plasmid</keyword>
<gene>
    <name evidence="2" type="ORF">C1C91_23430</name>
</gene>
<dbReference type="Gene3D" id="2.10.260.10">
    <property type="match status" value="1"/>
</dbReference>
<keyword evidence="2" id="KW-0238">DNA-binding</keyword>
<geneLocation type="plasmid" evidence="3">
    <name>paeca2</name>
</geneLocation>